<comment type="caution">
    <text evidence="1">The sequence shown here is derived from an EMBL/GenBank/DDBJ whole genome shotgun (WGS) entry which is preliminary data.</text>
</comment>
<evidence type="ECO:0000313" key="1">
    <source>
        <dbReference type="EMBL" id="MPC42348.1"/>
    </source>
</evidence>
<organism evidence="1 2">
    <name type="scientific">Portunus trituberculatus</name>
    <name type="common">Swimming crab</name>
    <name type="synonym">Neptunus trituberculatus</name>
    <dbReference type="NCBI Taxonomy" id="210409"/>
    <lineage>
        <taxon>Eukaryota</taxon>
        <taxon>Metazoa</taxon>
        <taxon>Ecdysozoa</taxon>
        <taxon>Arthropoda</taxon>
        <taxon>Crustacea</taxon>
        <taxon>Multicrustacea</taxon>
        <taxon>Malacostraca</taxon>
        <taxon>Eumalacostraca</taxon>
        <taxon>Eucarida</taxon>
        <taxon>Decapoda</taxon>
        <taxon>Pleocyemata</taxon>
        <taxon>Brachyura</taxon>
        <taxon>Eubrachyura</taxon>
        <taxon>Portunoidea</taxon>
        <taxon>Portunidae</taxon>
        <taxon>Portuninae</taxon>
        <taxon>Portunus</taxon>
    </lineage>
</organism>
<dbReference type="AlphaFoldDB" id="A0A5B7FB58"/>
<evidence type="ECO:0000313" key="2">
    <source>
        <dbReference type="Proteomes" id="UP000324222"/>
    </source>
</evidence>
<accession>A0A5B7FB58</accession>
<sequence>MTLVGDSIVRGQLSEFCGRARMTRKRLCMPSRRLRRHYATCDEAASGTTNNTFFVTHAAGTNNVENIRSKELMENYKRMIQRCPSPDKNIDCFL</sequence>
<proteinExistence type="predicted"/>
<reference evidence="1 2" key="1">
    <citation type="submission" date="2019-05" db="EMBL/GenBank/DDBJ databases">
        <title>Another draft genome of Portunus trituberculatus and its Hox gene families provides insights of decapod evolution.</title>
        <authorList>
            <person name="Jeong J.-H."/>
            <person name="Song I."/>
            <person name="Kim S."/>
            <person name="Choi T."/>
            <person name="Kim D."/>
            <person name="Ryu S."/>
            <person name="Kim W."/>
        </authorList>
    </citation>
    <scope>NUCLEOTIDE SEQUENCE [LARGE SCALE GENOMIC DNA]</scope>
    <source>
        <tissue evidence="1">Muscle</tissue>
    </source>
</reference>
<name>A0A5B7FB58_PORTR</name>
<protein>
    <submittedName>
        <fullName evidence="1">Uncharacterized protein</fullName>
    </submittedName>
</protein>
<dbReference type="Proteomes" id="UP000324222">
    <property type="component" value="Unassembled WGS sequence"/>
</dbReference>
<gene>
    <name evidence="1" type="ORF">E2C01_035968</name>
</gene>
<keyword evidence="2" id="KW-1185">Reference proteome</keyword>
<dbReference type="EMBL" id="VSRR010005401">
    <property type="protein sequence ID" value="MPC42348.1"/>
    <property type="molecule type" value="Genomic_DNA"/>
</dbReference>